<accession>A0ABQ0M8A8</accession>
<dbReference type="PANTHER" id="PTHR15574:SF40">
    <property type="entry name" value="WD AND TETRATRICOPEPTIDE REPEATS PROTEIN 1"/>
    <property type="match status" value="1"/>
</dbReference>
<dbReference type="PANTHER" id="PTHR15574">
    <property type="entry name" value="WD REPEAT DOMAIN-CONTAINING FAMILY"/>
    <property type="match status" value="1"/>
</dbReference>
<feature type="region of interest" description="Disordered" evidence="4">
    <location>
        <begin position="277"/>
        <end position="304"/>
    </location>
</feature>
<gene>
    <name evidence="5" type="ORF">MCHLO_15752</name>
</gene>
<evidence type="ECO:0000313" key="6">
    <source>
        <dbReference type="Proteomes" id="UP000815677"/>
    </source>
</evidence>
<evidence type="ECO:0000313" key="5">
    <source>
        <dbReference type="EMBL" id="GAT59468.1"/>
    </source>
</evidence>
<keyword evidence="6" id="KW-1185">Reference proteome</keyword>
<feature type="compositionally biased region" description="Acidic residues" evidence="4">
    <location>
        <begin position="278"/>
        <end position="291"/>
    </location>
</feature>
<dbReference type="SMART" id="SM00320">
    <property type="entry name" value="WD40"/>
    <property type="match status" value="5"/>
</dbReference>
<evidence type="ECO:0000256" key="4">
    <source>
        <dbReference type="SAM" id="MobiDB-lite"/>
    </source>
</evidence>
<dbReference type="PROSITE" id="PS50082">
    <property type="entry name" value="WD_REPEATS_2"/>
    <property type="match status" value="1"/>
</dbReference>
<sequence length="446" mass="49837">MLGTQARRRKHVELLSSRWNEPFDRVGVLGADDSGHTGCVNALSWAHDGELLLSGSDDRTIRIWSMDSSDNEPAYPFVCRSVIRTRHTANIFNVHLLPHSTSIASVAGDGEVQVHEVGEGHECTHQLTCHRDRTKRIVTEDSPHLFLTVSEDGSVRQHDLRNRHDCHARACPPPLLKLDIELSTIALSPLTPYQFVVAGESEYGYLFDRRFLQADDESIVENGMTYCVRRFGRRTRTRAAAPYDREPHITGARMSATNGHEVLLSYSADAVYSYSTLDDPEEDDDSAEEDEEGRRVAPDPAEYSSVPTIMPRMKFKGARNIQTIKDVNFLGPRDEFVVSGSDCGNLFCWNKGTGELRDILEGDGVVVNVIEGHPHLPIFACSGIDDTIKLFAPVAGPSEYSRIEHKDQLIEANERPRPGFQRLSRHHFTALLAALGEDEAAECRHQ</sequence>
<dbReference type="Proteomes" id="UP000815677">
    <property type="component" value="Unassembled WGS sequence"/>
</dbReference>
<proteinExistence type="predicted"/>
<dbReference type="InterPro" id="IPR015943">
    <property type="entry name" value="WD40/YVTN_repeat-like_dom_sf"/>
</dbReference>
<keyword evidence="2" id="KW-0677">Repeat</keyword>
<keyword evidence="1 3" id="KW-0853">WD repeat</keyword>
<dbReference type="PROSITE" id="PS50294">
    <property type="entry name" value="WD_REPEATS_REGION"/>
    <property type="match status" value="1"/>
</dbReference>
<name>A0ABQ0M8A8_MYCCL</name>
<evidence type="ECO:0000256" key="1">
    <source>
        <dbReference type="ARBA" id="ARBA00022574"/>
    </source>
</evidence>
<dbReference type="InterPro" id="IPR045151">
    <property type="entry name" value="DCAF8"/>
</dbReference>
<feature type="repeat" description="WD" evidence="3">
    <location>
        <begin position="33"/>
        <end position="74"/>
    </location>
</feature>
<evidence type="ECO:0000256" key="3">
    <source>
        <dbReference type="PROSITE-ProRule" id="PRU00221"/>
    </source>
</evidence>
<dbReference type="Gene3D" id="2.130.10.10">
    <property type="entry name" value="YVTN repeat-like/Quinoprotein amine dehydrogenase"/>
    <property type="match status" value="1"/>
</dbReference>
<evidence type="ECO:0000256" key="2">
    <source>
        <dbReference type="ARBA" id="ARBA00022737"/>
    </source>
</evidence>
<dbReference type="InterPro" id="IPR036322">
    <property type="entry name" value="WD40_repeat_dom_sf"/>
</dbReference>
<dbReference type="EMBL" id="DF849863">
    <property type="protein sequence ID" value="GAT59468.1"/>
    <property type="molecule type" value="Genomic_DNA"/>
</dbReference>
<organism evidence="5 6">
    <name type="scientific">Mycena chlorophos</name>
    <name type="common">Agaric fungus</name>
    <name type="synonym">Agaricus chlorophos</name>
    <dbReference type="NCBI Taxonomy" id="658473"/>
    <lineage>
        <taxon>Eukaryota</taxon>
        <taxon>Fungi</taxon>
        <taxon>Dikarya</taxon>
        <taxon>Basidiomycota</taxon>
        <taxon>Agaricomycotina</taxon>
        <taxon>Agaricomycetes</taxon>
        <taxon>Agaricomycetidae</taxon>
        <taxon>Agaricales</taxon>
        <taxon>Marasmiineae</taxon>
        <taxon>Mycenaceae</taxon>
        <taxon>Mycena</taxon>
    </lineage>
</organism>
<dbReference type="Pfam" id="PF00400">
    <property type="entry name" value="WD40"/>
    <property type="match status" value="1"/>
</dbReference>
<reference evidence="5" key="1">
    <citation type="submission" date="2014-09" db="EMBL/GenBank/DDBJ databases">
        <title>Genome sequence of the luminous mushroom Mycena chlorophos for searching fungal bioluminescence genes.</title>
        <authorList>
            <person name="Tanaka Y."/>
            <person name="Kasuga D."/>
            <person name="Oba Y."/>
            <person name="Hase S."/>
            <person name="Sato K."/>
            <person name="Oba Y."/>
            <person name="Sakakibara Y."/>
        </authorList>
    </citation>
    <scope>NUCLEOTIDE SEQUENCE</scope>
</reference>
<protein>
    <submittedName>
        <fullName evidence="5">WD40 repeat-like protein</fullName>
    </submittedName>
</protein>
<dbReference type="InterPro" id="IPR001680">
    <property type="entry name" value="WD40_rpt"/>
</dbReference>
<dbReference type="SUPFAM" id="SSF50978">
    <property type="entry name" value="WD40 repeat-like"/>
    <property type="match status" value="1"/>
</dbReference>